<accession>A0AAG5CZN7</accession>
<proteinExistence type="predicted"/>
<organism evidence="2 3">
    <name type="scientific">Anopheles atroparvus</name>
    <name type="common">European mosquito</name>
    <dbReference type="NCBI Taxonomy" id="41427"/>
    <lineage>
        <taxon>Eukaryota</taxon>
        <taxon>Metazoa</taxon>
        <taxon>Ecdysozoa</taxon>
        <taxon>Arthropoda</taxon>
        <taxon>Hexapoda</taxon>
        <taxon>Insecta</taxon>
        <taxon>Pterygota</taxon>
        <taxon>Neoptera</taxon>
        <taxon>Endopterygota</taxon>
        <taxon>Diptera</taxon>
        <taxon>Nematocera</taxon>
        <taxon>Culicoidea</taxon>
        <taxon>Culicidae</taxon>
        <taxon>Anophelinae</taxon>
        <taxon>Anopheles</taxon>
    </lineage>
</organism>
<dbReference type="EnsemblMetazoa" id="ENSAATROPT004032">
    <property type="protein sequence ID" value="ENSAATROPP003868"/>
    <property type="gene ID" value="ENSAATROPG003193"/>
</dbReference>
<sequence>MEMFRFKHIFRCAAVGTVAFASELFRSSAVEDVCAGCSGEIDFDVSLGVGDLSICSSSATGSVRSLSSSSKSSFSSSSSSRSSELAVSSNTSPPST</sequence>
<evidence type="ECO:0000313" key="3">
    <source>
        <dbReference type="Proteomes" id="UP000075880"/>
    </source>
</evidence>
<evidence type="ECO:0000313" key="2">
    <source>
        <dbReference type="EnsemblMetazoa" id="ENSAATROPP003868"/>
    </source>
</evidence>
<name>A0AAG5CZN7_ANOAO</name>
<evidence type="ECO:0000256" key="1">
    <source>
        <dbReference type="SAM" id="MobiDB-lite"/>
    </source>
</evidence>
<protein>
    <submittedName>
        <fullName evidence="2">Uncharacterized protein</fullName>
    </submittedName>
</protein>
<dbReference type="Proteomes" id="UP000075880">
    <property type="component" value="Unassembled WGS sequence"/>
</dbReference>
<reference evidence="2" key="1">
    <citation type="submission" date="2024-04" db="UniProtKB">
        <authorList>
            <consortium name="EnsemblMetazoa"/>
        </authorList>
    </citation>
    <scope>IDENTIFICATION</scope>
    <source>
        <strain evidence="2">EBRO</strain>
    </source>
</reference>
<feature type="compositionally biased region" description="Low complexity" evidence="1">
    <location>
        <begin position="59"/>
        <end position="89"/>
    </location>
</feature>
<dbReference type="AlphaFoldDB" id="A0AAG5CZN7"/>
<keyword evidence="3" id="KW-1185">Reference proteome</keyword>
<feature type="region of interest" description="Disordered" evidence="1">
    <location>
        <begin position="59"/>
        <end position="96"/>
    </location>
</feature>